<name>A0AAD7EA44_9AGAR</name>
<proteinExistence type="predicted"/>
<dbReference type="EMBL" id="JARIHO010000092">
    <property type="protein sequence ID" value="KAJ7306733.1"/>
    <property type="molecule type" value="Genomic_DNA"/>
</dbReference>
<evidence type="ECO:0000313" key="2">
    <source>
        <dbReference type="EMBL" id="KAJ7306733.1"/>
    </source>
</evidence>
<dbReference type="AlphaFoldDB" id="A0AAD7EA44"/>
<feature type="non-terminal residue" evidence="2">
    <location>
        <position position="237"/>
    </location>
</feature>
<accession>A0AAD7EA44</accession>
<dbReference type="Proteomes" id="UP001218218">
    <property type="component" value="Unassembled WGS sequence"/>
</dbReference>
<feature type="compositionally biased region" description="Basic and acidic residues" evidence="1">
    <location>
        <begin position="129"/>
        <end position="180"/>
    </location>
</feature>
<evidence type="ECO:0000313" key="3">
    <source>
        <dbReference type="Proteomes" id="UP001218218"/>
    </source>
</evidence>
<reference evidence="2" key="1">
    <citation type="submission" date="2023-03" db="EMBL/GenBank/DDBJ databases">
        <title>Massive genome expansion in bonnet fungi (Mycena s.s.) driven by repeated elements and novel gene families across ecological guilds.</title>
        <authorList>
            <consortium name="Lawrence Berkeley National Laboratory"/>
            <person name="Harder C.B."/>
            <person name="Miyauchi S."/>
            <person name="Viragh M."/>
            <person name="Kuo A."/>
            <person name="Thoen E."/>
            <person name="Andreopoulos B."/>
            <person name="Lu D."/>
            <person name="Skrede I."/>
            <person name="Drula E."/>
            <person name="Henrissat B."/>
            <person name="Morin E."/>
            <person name="Kohler A."/>
            <person name="Barry K."/>
            <person name="LaButti K."/>
            <person name="Morin E."/>
            <person name="Salamov A."/>
            <person name="Lipzen A."/>
            <person name="Mereny Z."/>
            <person name="Hegedus B."/>
            <person name="Baldrian P."/>
            <person name="Stursova M."/>
            <person name="Weitz H."/>
            <person name="Taylor A."/>
            <person name="Grigoriev I.V."/>
            <person name="Nagy L.G."/>
            <person name="Martin F."/>
            <person name="Kauserud H."/>
        </authorList>
    </citation>
    <scope>NUCLEOTIDE SEQUENCE</scope>
    <source>
        <strain evidence="2">CBHHK002</strain>
    </source>
</reference>
<evidence type="ECO:0000256" key="1">
    <source>
        <dbReference type="SAM" id="MobiDB-lite"/>
    </source>
</evidence>
<organism evidence="2 3">
    <name type="scientific">Mycena albidolilacea</name>
    <dbReference type="NCBI Taxonomy" id="1033008"/>
    <lineage>
        <taxon>Eukaryota</taxon>
        <taxon>Fungi</taxon>
        <taxon>Dikarya</taxon>
        <taxon>Basidiomycota</taxon>
        <taxon>Agaricomycotina</taxon>
        <taxon>Agaricomycetes</taxon>
        <taxon>Agaricomycetidae</taxon>
        <taxon>Agaricales</taxon>
        <taxon>Marasmiineae</taxon>
        <taxon>Mycenaceae</taxon>
        <taxon>Mycena</taxon>
    </lineage>
</organism>
<feature type="compositionally biased region" description="Low complexity" evidence="1">
    <location>
        <begin position="182"/>
        <end position="193"/>
    </location>
</feature>
<protein>
    <submittedName>
        <fullName evidence="2">Uncharacterized protein</fullName>
    </submittedName>
</protein>
<feature type="region of interest" description="Disordered" evidence="1">
    <location>
        <begin position="110"/>
        <end position="193"/>
    </location>
</feature>
<gene>
    <name evidence="2" type="ORF">DFH08DRAFT_720690</name>
</gene>
<sequence length="237" mass="26344">LVYIDTKESLADFSAFVSSLGVKKIQDWWAHKEMHEWIIPCLVKSQSRIPADVWDTTPSKTNTNEAQHAWTSSLTGTGRSLAEGISAAYDVDRNVAEEIELTLKTGVFSNPHNEVSHRVGRNSSRQSKRAREARDVREVTDATKDLQDELASELERRRESSTRSKELKEQLKTLRGEGGKKAASSSTILPASSSGRVRSVPAARAGKFAYLAEVVLCLNPIRSFCKKAYNSDYNSVK</sequence>
<keyword evidence="3" id="KW-1185">Reference proteome</keyword>
<comment type="caution">
    <text evidence="2">The sequence shown here is derived from an EMBL/GenBank/DDBJ whole genome shotgun (WGS) entry which is preliminary data.</text>
</comment>